<feature type="region of interest" description="Disordered" evidence="14">
    <location>
        <begin position="59"/>
        <end position="81"/>
    </location>
</feature>
<evidence type="ECO:0000256" key="11">
    <source>
        <dbReference type="ARBA" id="ARBA00023242"/>
    </source>
</evidence>
<dbReference type="EC" id="2.7.7.49" evidence="2 13"/>
<dbReference type="InterPro" id="IPR000477">
    <property type="entry name" value="RT_dom"/>
</dbReference>
<dbReference type="PANTHER" id="PTHR12066">
    <property type="entry name" value="TELOMERASE REVERSE TRANSCRIPTASE"/>
    <property type="match status" value="1"/>
</dbReference>
<dbReference type="Pfam" id="PF12009">
    <property type="entry name" value="Telomerase_RBD"/>
    <property type="match status" value="1"/>
</dbReference>
<dbReference type="SUPFAM" id="SSF56672">
    <property type="entry name" value="DNA/RNA polymerases"/>
    <property type="match status" value="1"/>
</dbReference>
<evidence type="ECO:0000256" key="1">
    <source>
        <dbReference type="ARBA" id="ARBA00008001"/>
    </source>
</evidence>
<accession>A0AAD4CC14</accession>
<evidence type="ECO:0000256" key="8">
    <source>
        <dbReference type="ARBA" id="ARBA00022842"/>
    </source>
</evidence>
<dbReference type="GO" id="GO:0007004">
    <property type="term" value="P:telomere maintenance via telomerase"/>
    <property type="evidence" value="ECO:0007669"/>
    <property type="project" value="TreeGrafter"/>
</dbReference>
<evidence type="ECO:0000313" key="16">
    <source>
        <dbReference type="EMBL" id="KAF9883083.1"/>
    </source>
</evidence>
<dbReference type="GO" id="GO:0042162">
    <property type="term" value="F:telomeric DNA binding"/>
    <property type="evidence" value="ECO:0007669"/>
    <property type="project" value="TreeGrafter"/>
</dbReference>
<dbReference type="CDD" id="cd01648">
    <property type="entry name" value="TERT"/>
    <property type="match status" value="1"/>
</dbReference>
<keyword evidence="6 13" id="KW-0548">Nucleotidyltransferase</keyword>
<keyword evidence="10 13" id="KW-0695">RNA-directed DNA polymerase</keyword>
<protein>
    <recommendedName>
        <fullName evidence="3 13">Telomerase reverse transcriptase</fullName>
        <ecNumber evidence="2 13">2.7.7.49</ecNumber>
    </recommendedName>
    <alternativeName>
        <fullName evidence="13">Telomerase catalytic subunit</fullName>
    </alternativeName>
</protein>
<evidence type="ECO:0000256" key="5">
    <source>
        <dbReference type="ARBA" id="ARBA00022679"/>
    </source>
</evidence>
<dbReference type="PANTHER" id="PTHR12066:SF0">
    <property type="entry name" value="TELOMERASE REVERSE TRANSCRIPTASE"/>
    <property type="match status" value="1"/>
</dbReference>
<keyword evidence="9 13" id="KW-0779">Telomere</keyword>
<dbReference type="InterPro" id="IPR043502">
    <property type="entry name" value="DNA/RNA_pol_sf"/>
</dbReference>
<evidence type="ECO:0000313" key="17">
    <source>
        <dbReference type="Proteomes" id="UP001194746"/>
    </source>
</evidence>
<evidence type="ECO:0000256" key="13">
    <source>
        <dbReference type="RuleBase" id="RU365061"/>
    </source>
</evidence>
<feature type="region of interest" description="Disordered" evidence="14">
    <location>
        <begin position="1"/>
        <end position="26"/>
    </location>
</feature>
<name>A0AAD4CC14_ASPNN</name>
<proteinExistence type="inferred from homology"/>
<dbReference type="AlphaFoldDB" id="A0AAD4CC14"/>
<reference evidence="16" key="2">
    <citation type="submission" date="2020-02" db="EMBL/GenBank/DDBJ databases">
        <authorList>
            <person name="Gilchrist C.L.M."/>
            <person name="Chooi Y.-H."/>
        </authorList>
    </citation>
    <scope>NUCLEOTIDE SEQUENCE</scope>
    <source>
        <strain evidence="16">MST-FP2251</strain>
    </source>
</reference>
<dbReference type="Gene3D" id="3.30.70.2630">
    <property type="match status" value="1"/>
</dbReference>
<gene>
    <name evidence="16" type="ORF">FE257_004117</name>
</gene>
<feature type="region of interest" description="Disordered" evidence="14">
    <location>
        <begin position="97"/>
        <end position="128"/>
    </location>
</feature>
<dbReference type="Pfam" id="PF21399">
    <property type="entry name" value="TERT_C"/>
    <property type="match status" value="1"/>
</dbReference>
<dbReference type="InterPro" id="IPR021891">
    <property type="entry name" value="Telomerase_RBD"/>
</dbReference>
<dbReference type="GO" id="GO:0003720">
    <property type="term" value="F:telomerase activity"/>
    <property type="evidence" value="ECO:0007669"/>
    <property type="project" value="InterPro"/>
</dbReference>
<dbReference type="GO" id="GO:0000333">
    <property type="term" value="C:telomerase catalytic core complex"/>
    <property type="evidence" value="ECO:0007669"/>
    <property type="project" value="TreeGrafter"/>
</dbReference>
<keyword evidence="4 13" id="KW-0158">Chromosome</keyword>
<dbReference type="Proteomes" id="UP001194746">
    <property type="component" value="Unassembled WGS sequence"/>
</dbReference>
<evidence type="ECO:0000256" key="7">
    <source>
        <dbReference type="ARBA" id="ARBA00022723"/>
    </source>
</evidence>
<evidence type="ECO:0000256" key="14">
    <source>
        <dbReference type="SAM" id="MobiDB-lite"/>
    </source>
</evidence>
<comment type="function">
    <text evidence="13">Telomerase is a ribonucleoprotein enzyme essential for the replication of chromosome termini in most eukaryotes. It elongates telomeres. It is a reverse transcriptase that adds simple sequence repeats to chromosome ends by copying a template sequence within the RNA component of the enzyme.</text>
</comment>
<evidence type="ECO:0000256" key="12">
    <source>
        <dbReference type="ARBA" id="ARBA00048173"/>
    </source>
</evidence>
<keyword evidence="11 13" id="KW-0539">Nucleus</keyword>
<organism evidence="16 17">
    <name type="scientific">Aspergillus nanangensis</name>
    <dbReference type="NCBI Taxonomy" id="2582783"/>
    <lineage>
        <taxon>Eukaryota</taxon>
        <taxon>Fungi</taxon>
        <taxon>Dikarya</taxon>
        <taxon>Ascomycota</taxon>
        <taxon>Pezizomycotina</taxon>
        <taxon>Eurotiomycetes</taxon>
        <taxon>Eurotiomycetidae</taxon>
        <taxon>Eurotiales</taxon>
        <taxon>Aspergillaceae</taxon>
        <taxon>Aspergillus</taxon>
        <taxon>Aspergillus subgen. Circumdati</taxon>
    </lineage>
</organism>
<keyword evidence="17" id="KW-1185">Reference proteome</keyword>
<evidence type="ECO:0000256" key="6">
    <source>
        <dbReference type="ARBA" id="ARBA00022695"/>
    </source>
</evidence>
<feature type="compositionally biased region" description="Basic residues" evidence="14">
    <location>
        <begin position="1"/>
        <end position="10"/>
    </location>
</feature>
<evidence type="ECO:0000256" key="9">
    <source>
        <dbReference type="ARBA" id="ARBA00022895"/>
    </source>
</evidence>
<dbReference type="Pfam" id="PF00078">
    <property type="entry name" value="RVT_1"/>
    <property type="match status" value="1"/>
</dbReference>
<dbReference type="InterPro" id="IPR049139">
    <property type="entry name" value="TERT_C"/>
</dbReference>
<dbReference type="PROSITE" id="PS50878">
    <property type="entry name" value="RT_POL"/>
    <property type="match status" value="1"/>
</dbReference>
<dbReference type="GO" id="GO:0000781">
    <property type="term" value="C:chromosome, telomeric region"/>
    <property type="evidence" value="ECO:0007669"/>
    <property type="project" value="UniProtKB-SubCell"/>
</dbReference>
<dbReference type="SMART" id="SM00975">
    <property type="entry name" value="Telomerase_RBD"/>
    <property type="match status" value="1"/>
</dbReference>
<comment type="caution">
    <text evidence="16">The sequence shown here is derived from an EMBL/GenBank/DDBJ whole genome shotgun (WGS) entry which is preliminary data.</text>
</comment>
<evidence type="ECO:0000256" key="3">
    <source>
        <dbReference type="ARBA" id="ARBA00016182"/>
    </source>
</evidence>
<sequence>MGKKRKRPAKHVASAPGNGIQDEEAAEHPHPVISLYYPRVVTLRQYLLQQIPVSSKSRRRRIASVRLDDPSKQSGRSGDQASDLASLLDTTLIGVLNDSPSTSSKGRRRELADFTQSQSKSQLASTDTGPTCAQAEIVDFVISSLFNRSGFSYKPHHLLTHGFQRAYGPRSRARNVGAPTCNIPGIVDLYPNKNVQALKKSPWTDVLNLLGSNGEEIMIRLLFDCGIFKAIDETKGVYHQMSGLPLSILEPAHKDPQQCGPNPKRIALAPIHGGSQPHNDGRISAVSKNNVKPVNGVIQKPNSIVFFRRRMLYARAAVNLHREILFGLASRHVLNRYTSESLSQTVHVMKYIFPKQFRLHNVFTSVPNNRETSLPFNDYFTREEEIINLEKLRGPSKIPKRLRGKVTELVQQLQNRHKHCSYTQLLKYYCPVESVGPWKFGPVDSQTESVKSNADSSAPELLKTQLRGSYEQPTPIDCDHGQYPDIRGNLACGQSTTTASNPVNEPRGAASKLKVSLTDYATPSSSVSAFCRAVLRKLVPPQFYGIGQCKRDNEHIVLRHVDRFVRMRRFESLSIHEICEGIKITQLPWLQPLASQACKAPQPAKLSLTDLQKRKELFHEVIYYIFDSILVPLIRSNFYVTESQTHRNRLFYFRHDVWRRLTQQPLKNLRVSMFEELKLDKANHVLNRRSLGYGSLRLLPKATGIRPIMNLRRRMMQKNTWAGKTRQFLGPSINTTVAPISNMLNYEKSQNPSHLGSGVLSIGDIYSRLKGFKRYLSLDRPDLAPHRPLYFVKLDIQSCFDTIPQERLIQVIEKVVSEQAYNMTKHVEMRPPTDFGGLGQQGQSKATRRFVGRATPAANPQHLGEAISTGKINHRRNTVFVDTQTMKEHNADDLLELLNEHINNNLVKHGREYFRQRNGIPQGSVLSSLLCNLFYAEMERDVLGFLQTEDALLLRLIDDFLLITSDSKLAMRFLHVMIQGQPAYGVSVNPTKSLVNFAATVDGVHIPRLIDTSLFPYCGNLINTHTLEIHRDHERVLEGNDSAAVTLANSLTVESARAPGRSFHRKIIFAFVLLMHPMYFDTIHNTLTVVLSNLYANFMTSAMKMYRYMRQLPGRAHPGPKIICQTIQDAMHLTHRILQRQGESRCEKSTSNVVSRSHVQYLAAMAFRFVLGRKQTRYATVLRWLDGVAKQARPRSDQKCIQLAQVVRNGNIMYGGWRF</sequence>
<comment type="catalytic activity">
    <reaction evidence="12 13">
        <text>DNA(n) + a 2'-deoxyribonucleoside 5'-triphosphate = DNA(n+1) + diphosphate</text>
        <dbReference type="Rhea" id="RHEA:22508"/>
        <dbReference type="Rhea" id="RHEA-COMP:17339"/>
        <dbReference type="Rhea" id="RHEA-COMP:17340"/>
        <dbReference type="ChEBI" id="CHEBI:33019"/>
        <dbReference type="ChEBI" id="CHEBI:61560"/>
        <dbReference type="ChEBI" id="CHEBI:173112"/>
        <dbReference type="EC" id="2.7.7.49"/>
    </reaction>
</comment>
<dbReference type="Gene3D" id="1.10.132.70">
    <property type="match status" value="1"/>
</dbReference>
<feature type="domain" description="Reverse transcriptase" evidence="15">
    <location>
        <begin position="680"/>
        <end position="1022"/>
    </location>
</feature>
<comment type="subcellular location">
    <subcellularLocation>
        <location evidence="13">Nucleus</location>
    </subcellularLocation>
    <subcellularLocation>
        <location evidence="13">Chromosome</location>
        <location evidence="13">Telomere</location>
    </subcellularLocation>
</comment>
<dbReference type="Gene3D" id="1.10.357.90">
    <property type="match status" value="1"/>
</dbReference>
<evidence type="ECO:0000259" key="15">
    <source>
        <dbReference type="PROSITE" id="PS50878"/>
    </source>
</evidence>
<dbReference type="PRINTS" id="PR01365">
    <property type="entry name" value="TELOMERASERT"/>
</dbReference>
<keyword evidence="8 13" id="KW-0460">Magnesium</keyword>
<comment type="similarity">
    <text evidence="1 13">Belongs to the reverse transcriptase family. Telomerase subfamily.</text>
</comment>
<evidence type="ECO:0000256" key="4">
    <source>
        <dbReference type="ARBA" id="ARBA00022454"/>
    </source>
</evidence>
<keyword evidence="5 13" id="KW-0808">Transferase</keyword>
<dbReference type="GO" id="GO:0070034">
    <property type="term" value="F:telomerase RNA binding"/>
    <property type="evidence" value="ECO:0007669"/>
    <property type="project" value="TreeGrafter"/>
</dbReference>
<feature type="compositionally biased region" description="Polar residues" evidence="14">
    <location>
        <begin position="114"/>
        <end position="128"/>
    </location>
</feature>
<dbReference type="GO" id="GO:0046872">
    <property type="term" value="F:metal ion binding"/>
    <property type="evidence" value="ECO:0007669"/>
    <property type="project" value="UniProtKB-KW"/>
</dbReference>
<dbReference type="EMBL" id="VCAU01000187">
    <property type="protein sequence ID" value="KAF9883083.1"/>
    <property type="molecule type" value="Genomic_DNA"/>
</dbReference>
<dbReference type="InterPro" id="IPR003545">
    <property type="entry name" value="Telomerase_RT"/>
</dbReference>
<evidence type="ECO:0000256" key="10">
    <source>
        <dbReference type="ARBA" id="ARBA00022918"/>
    </source>
</evidence>
<evidence type="ECO:0000256" key="2">
    <source>
        <dbReference type="ARBA" id="ARBA00012493"/>
    </source>
</evidence>
<keyword evidence="7 13" id="KW-0479">Metal-binding</keyword>
<reference evidence="16" key="1">
    <citation type="journal article" date="2019" name="Beilstein J. Org. Chem.">
        <title>Nanangenines: drimane sesquiterpenoids as the dominant metabolite cohort of a novel Australian fungus, Aspergillus nanangensis.</title>
        <authorList>
            <person name="Lacey H.J."/>
            <person name="Gilchrist C.L.M."/>
            <person name="Crombie A."/>
            <person name="Kalaitzis J.A."/>
            <person name="Vuong D."/>
            <person name="Rutledge P.J."/>
            <person name="Turner P."/>
            <person name="Pitt J.I."/>
            <person name="Lacey E."/>
            <person name="Chooi Y.H."/>
            <person name="Piggott A.M."/>
        </authorList>
    </citation>
    <scope>NUCLEOTIDE SEQUENCE</scope>
    <source>
        <strain evidence="16">MST-FP2251</strain>
    </source>
</reference>